<dbReference type="Proteomes" id="UP001499967">
    <property type="component" value="Unassembled WGS sequence"/>
</dbReference>
<dbReference type="SUPFAM" id="SSF46689">
    <property type="entry name" value="Homeodomain-like"/>
    <property type="match status" value="1"/>
</dbReference>
<sequence length="223" mass="23156">MTDGTRSKLMAGALTTLVEHGIAGASARTIAAAAGVNQALVFYHFGTVDELLVAACRHGAEQRVAAHRERLDEVRSIRELLDLSRELRAGERAGGHVAALAQLLAGAQTHQRLATATAAGLALWTDEIEEVLLRVLGETPLAGLVDIAGLAKAVSAAFVGLQLYEGVDVAGADAAFGALEQLVGLVAAFDELGPVTARTIRSRLRRTAAPAPSTDRSDRPAGP</sequence>
<dbReference type="PRINTS" id="PR00455">
    <property type="entry name" value="HTHTETR"/>
</dbReference>
<dbReference type="Gene3D" id="1.10.357.10">
    <property type="entry name" value="Tetracycline Repressor, domain 2"/>
    <property type="match status" value="1"/>
</dbReference>
<evidence type="ECO:0000259" key="4">
    <source>
        <dbReference type="PROSITE" id="PS50977"/>
    </source>
</evidence>
<keyword evidence="6" id="KW-1185">Reference proteome</keyword>
<evidence type="ECO:0000313" key="6">
    <source>
        <dbReference type="Proteomes" id="UP001499967"/>
    </source>
</evidence>
<evidence type="ECO:0000256" key="2">
    <source>
        <dbReference type="PROSITE-ProRule" id="PRU00335"/>
    </source>
</evidence>
<dbReference type="PROSITE" id="PS50977">
    <property type="entry name" value="HTH_TETR_2"/>
    <property type="match status" value="1"/>
</dbReference>
<evidence type="ECO:0000256" key="1">
    <source>
        <dbReference type="ARBA" id="ARBA00023125"/>
    </source>
</evidence>
<comment type="caution">
    <text evidence="5">The sequence shown here is derived from an EMBL/GenBank/DDBJ whole genome shotgun (WGS) entry which is preliminary data.</text>
</comment>
<dbReference type="InterPro" id="IPR009057">
    <property type="entry name" value="Homeodomain-like_sf"/>
</dbReference>
<keyword evidence="1 2" id="KW-0238">DNA-binding</keyword>
<gene>
    <name evidence="5" type="ORF">GCM10009559_52250</name>
</gene>
<feature type="domain" description="HTH tetR-type" evidence="4">
    <location>
        <begin position="3"/>
        <end position="63"/>
    </location>
</feature>
<organism evidence="5 6">
    <name type="scientific">Pseudonocardia zijingensis</name>
    <dbReference type="NCBI Taxonomy" id="153376"/>
    <lineage>
        <taxon>Bacteria</taxon>
        <taxon>Bacillati</taxon>
        <taxon>Actinomycetota</taxon>
        <taxon>Actinomycetes</taxon>
        <taxon>Pseudonocardiales</taxon>
        <taxon>Pseudonocardiaceae</taxon>
        <taxon>Pseudonocardia</taxon>
    </lineage>
</organism>
<feature type="DNA-binding region" description="H-T-H motif" evidence="2">
    <location>
        <begin position="26"/>
        <end position="45"/>
    </location>
</feature>
<accession>A0ABN1N6V8</accession>
<evidence type="ECO:0000256" key="3">
    <source>
        <dbReference type="SAM" id="MobiDB-lite"/>
    </source>
</evidence>
<reference evidence="5 6" key="1">
    <citation type="journal article" date="2019" name="Int. J. Syst. Evol. Microbiol.">
        <title>The Global Catalogue of Microorganisms (GCM) 10K type strain sequencing project: providing services to taxonomists for standard genome sequencing and annotation.</title>
        <authorList>
            <consortium name="The Broad Institute Genomics Platform"/>
            <consortium name="The Broad Institute Genome Sequencing Center for Infectious Disease"/>
            <person name="Wu L."/>
            <person name="Ma J."/>
        </authorList>
    </citation>
    <scope>NUCLEOTIDE SEQUENCE [LARGE SCALE GENOMIC DNA]</scope>
    <source>
        <strain evidence="5 6">JCM 11117</strain>
    </source>
</reference>
<proteinExistence type="predicted"/>
<protein>
    <submittedName>
        <fullName evidence="5">TetR family transcriptional regulator</fullName>
    </submittedName>
</protein>
<dbReference type="EMBL" id="BAAAHP010000163">
    <property type="protein sequence ID" value="GAA0895680.1"/>
    <property type="molecule type" value="Genomic_DNA"/>
</dbReference>
<evidence type="ECO:0000313" key="5">
    <source>
        <dbReference type="EMBL" id="GAA0895680.1"/>
    </source>
</evidence>
<dbReference type="InterPro" id="IPR001647">
    <property type="entry name" value="HTH_TetR"/>
</dbReference>
<feature type="region of interest" description="Disordered" evidence="3">
    <location>
        <begin position="203"/>
        <end position="223"/>
    </location>
</feature>
<dbReference type="Pfam" id="PF00440">
    <property type="entry name" value="TetR_N"/>
    <property type="match status" value="1"/>
</dbReference>
<name>A0ABN1N6V8_9PSEU</name>